<evidence type="ECO:0000313" key="4">
    <source>
        <dbReference type="Proteomes" id="UP000630528"/>
    </source>
</evidence>
<dbReference type="InterPro" id="IPR024447">
    <property type="entry name" value="YXWGXW_rpt"/>
</dbReference>
<dbReference type="AlphaFoldDB" id="A0A934WQ33"/>
<sequence length="172" mass="18844">MNRKKMLALAVAAGSLAGLASIAQATPAVVAGTVPYTQGAAPYYGAPAYSNGPQVIMGNSGYVVQSPPPAPVVETVPAPRPGQVWAPGYYTFEDGRYIWHGGAFVEARPGYAWQAAHWQQHADGSWYLQPGHWVRGDGYAEYDNSRRRRYGDRDGDGVINRDDRYPRDPNRY</sequence>
<dbReference type="Proteomes" id="UP000630528">
    <property type="component" value="Unassembled WGS sequence"/>
</dbReference>
<gene>
    <name evidence="3" type="ORF">JJB11_23820</name>
</gene>
<keyword evidence="2" id="KW-0732">Signal</keyword>
<reference evidence="3" key="1">
    <citation type="journal article" date="2012" name="J. Microbiol. Biotechnol.">
        <title>Ramlibacter ginsenosidimutans sp. nov., with ginsenoside-converting activity.</title>
        <authorList>
            <person name="Wang L."/>
            <person name="An D.S."/>
            <person name="Kim S.G."/>
            <person name="Jin F.X."/>
            <person name="Kim S.C."/>
            <person name="Lee S.T."/>
            <person name="Im W.T."/>
        </authorList>
    </citation>
    <scope>NUCLEOTIDE SEQUENCE</scope>
    <source>
        <strain evidence="3">KACC 17527</strain>
    </source>
</reference>
<reference evidence="3" key="2">
    <citation type="submission" date="2021-01" db="EMBL/GenBank/DDBJ databases">
        <authorList>
            <person name="Kang M."/>
        </authorList>
    </citation>
    <scope>NUCLEOTIDE SEQUENCE</scope>
    <source>
        <strain evidence="3">KACC 17527</strain>
    </source>
</reference>
<feature type="chain" id="PRO_5037389307" evidence="2">
    <location>
        <begin position="26"/>
        <end position="172"/>
    </location>
</feature>
<feature type="compositionally biased region" description="Basic and acidic residues" evidence="1">
    <location>
        <begin position="151"/>
        <end position="172"/>
    </location>
</feature>
<evidence type="ECO:0000256" key="2">
    <source>
        <dbReference type="SAM" id="SignalP"/>
    </source>
</evidence>
<dbReference type="Pfam" id="PF12779">
    <property type="entry name" value="WXXGXW"/>
    <property type="match status" value="2"/>
</dbReference>
<name>A0A934WQ33_9BURK</name>
<proteinExistence type="predicted"/>
<comment type="caution">
    <text evidence="3">The sequence shown here is derived from an EMBL/GenBank/DDBJ whole genome shotgun (WGS) entry which is preliminary data.</text>
</comment>
<protein>
    <submittedName>
        <fullName evidence="3">YXWGXW repeat-containing protein</fullName>
    </submittedName>
</protein>
<feature type="region of interest" description="Disordered" evidence="1">
    <location>
        <begin position="147"/>
        <end position="172"/>
    </location>
</feature>
<dbReference type="RefSeq" id="WP_201177498.1">
    <property type="nucleotide sequence ID" value="NZ_JAEPWM010000014.1"/>
</dbReference>
<dbReference type="EMBL" id="JAEPWM010000014">
    <property type="protein sequence ID" value="MBK6009138.1"/>
    <property type="molecule type" value="Genomic_DNA"/>
</dbReference>
<organism evidence="3 4">
    <name type="scientific">Ramlibacter ginsenosidimutans</name>
    <dbReference type="NCBI Taxonomy" id="502333"/>
    <lineage>
        <taxon>Bacteria</taxon>
        <taxon>Pseudomonadati</taxon>
        <taxon>Pseudomonadota</taxon>
        <taxon>Betaproteobacteria</taxon>
        <taxon>Burkholderiales</taxon>
        <taxon>Comamonadaceae</taxon>
        <taxon>Ramlibacter</taxon>
    </lineage>
</organism>
<evidence type="ECO:0000256" key="1">
    <source>
        <dbReference type="SAM" id="MobiDB-lite"/>
    </source>
</evidence>
<accession>A0A934WQ33</accession>
<evidence type="ECO:0000313" key="3">
    <source>
        <dbReference type="EMBL" id="MBK6009138.1"/>
    </source>
</evidence>
<keyword evidence="4" id="KW-1185">Reference proteome</keyword>
<feature type="signal peptide" evidence="2">
    <location>
        <begin position="1"/>
        <end position="25"/>
    </location>
</feature>